<sequence>MEKMKFSRSFSAEKPRLFAGLLAAAFAATLLLIAGSFTSLSPNSPFLCSTSAVGGSDDGKSKDPTPPQMEAILHYATSRTVPQQSLAEISVSAAVLRSLGPCRFLVFGLGHDSLMWTGLNPRGTTLFLEEDPRWVHSILRRFPNLLRSRVVRYPTRLHQADSLLSSYKDEPDCLLGGSHGLAHLKGNARCKLALSTLPSEVYEDEWDVIMIDAPRGYFPDAPGRMAAIYTAAVMARGRTHHGVTHVFLHDVNRRVERVYAEEFLCKKYLVKAVGRLWHFEIPSFVGNGNFTSFC</sequence>
<dbReference type="InterPro" id="IPR006514">
    <property type="entry name" value="IRX15/GXM/AGM"/>
</dbReference>
<dbReference type="NCBIfam" id="TIGR01627">
    <property type="entry name" value="A_thal_3515"/>
    <property type="match status" value="1"/>
</dbReference>
<evidence type="ECO:0000256" key="4">
    <source>
        <dbReference type="ARBA" id="ARBA00023136"/>
    </source>
</evidence>
<evidence type="ECO:0000256" key="2">
    <source>
        <dbReference type="ARBA" id="ARBA00022692"/>
    </source>
</evidence>
<keyword evidence="6" id="KW-1185">Reference proteome</keyword>
<dbReference type="GO" id="GO:0000139">
    <property type="term" value="C:Golgi membrane"/>
    <property type="evidence" value="ECO:0007669"/>
    <property type="project" value="UniProtKB-SubCell"/>
</dbReference>
<evidence type="ECO:0000313" key="5">
    <source>
        <dbReference type="EMBL" id="CAL1358393.1"/>
    </source>
</evidence>
<organism evidence="5 6">
    <name type="scientific">Linum trigynum</name>
    <dbReference type="NCBI Taxonomy" id="586398"/>
    <lineage>
        <taxon>Eukaryota</taxon>
        <taxon>Viridiplantae</taxon>
        <taxon>Streptophyta</taxon>
        <taxon>Embryophyta</taxon>
        <taxon>Tracheophyta</taxon>
        <taxon>Spermatophyta</taxon>
        <taxon>Magnoliopsida</taxon>
        <taxon>eudicotyledons</taxon>
        <taxon>Gunneridae</taxon>
        <taxon>Pentapetalae</taxon>
        <taxon>rosids</taxon>
        <taxon>fabids</taxon>
        <taxon>Malpighiales</taxon>
        <taxon>Linaceae</taxon>
        <taxon>Linum</taxon>
    </lineage>
</organism>
<comment type="subcellular location">
    <subcellularLocation>
        <location evidence="1">Golgi apparatus membrane</location>
        <topology evidence="1">Single-pass membrane protein</topology>
    </subcellularLocation>
</comment>
<dbReference type="AlphaFoldDB" id="A0AAV2CPC7"/>
<evidence type="ECO:0000256" key="3">
    <source>
        <dbReference type="ARBA" id="ARBA00022989"/>
    </source>
</evidence>
<protein>
    <recommendedName>
        <fullName evidence="7">Polysaccharide biosynthesis domain-containing protein</fullName>
    </recommendedName>
</protein>
<gene>
    <name evidence="5" type="ORF">LTRI10_LOCUS5949</name>
</gene>
<dbReference type="EMBL" id="OZ034813">
    <property type="protein sequence ID" value="CAL1358393.1"/>
    <property type="molecule type" value="Genomic_DNA"/>
</dbReference>
<evidence type="ECO:0008006" key="7">
    <source>
        <dbReference type="Google" id="ProtNLM"/>
    </source>
</evidence>
<dbReference type="PANTHER" id="PTHR31444">
    <property type="entry name" value="OS11G0490100 PROTEIN"/>
    <property type="match status" value="1"/>
</dbReference>
<reference evidence="5 6" key="1">
    <citation type="submission" date="2024-04" db="EMBL/GenBank/DDBJ databases">
        <authorList>
            <person name="Fracassetti M."/>
        </authorList>
    </citation>
    <scope>NUCLEOTIDE SEQUENCE [LARGE SCALE GENOMIC DNA]</scope>
</reference>
<proteinExistence type="predicted"/>
<accession>A0AAV2CPC7</accession>
<dbReference type="Pfam" id="PF21729">
    <property type="entry name" value="IRX15_IRX15L_GXM"/>
    <property type="match status" value="1"/>
</dbReference>
<keyword evidence="3" id="KW-1133">Transmembrane helix</keyword>
<evidence type="ECO:0000313" key="6">
    <source>
        <dbReference type="Proteomes" id="UP001497516"/>
    </source>
</evidence>
<dbReference type="GO" id="GO:0045492">
    <property type="term" value="P:xylan biosynthetic process"/>
    <property type="evidence" value="ECO:0007669"/>
    <property type="project" value="InterPro"/>
</dbReference>
<dbReference type="Proteomes" id="UP001497516">
    <property type="component" value="Chromosome 1"/>
</dbReference>
<keyword evidence="4" id="KW-0472">Membrane</keyword>
<evidence type="ECO:0000256" key="1">
    <source>
        <dbReference type="ARBA" id="ARBA00004194"/>
    </source>
</evidence>
<name>A0AAV2CPC7_9ROSI</name>
<keyword evidence="2" id="KW-0812">Transmembrane</keyword>